<sequence length="37" mass="4341">VSAIWFPARWINWLINAGDVMRIDRIYVLRVTPTTPV</sequence>
<evidence type="ECO:0000313" key="1">
    <source>
        <dbReference type="EMBL" id="SVD96884.1"/>
    </source>
</evidence>
<reference evidence="1" key="1">
    <citation type="submission" date="2018-05" db="EMBL/GenBank/DDBJ databases">
        <authorList>
            <person name="Lanie J.A."/>
            <person name="Ng W.-L."/>
            <person name="Kazmierczak K.M."/>
            <person name="Andrzejewski T.M."/>
            <person name="Davidsen T.M."/>
            <person name="Wayne K.J."/>
            <person name="Tettelin H."/>
            <person name="Glass J.I."/>
            <person name="Rusch D."/>
            <person name="Podicherti R."/>
            <person name="Tsui H.-C.T."/>
            <person name="Winkler M.E."/>
        </authorList>
    </citation>
    <scope>NUCLEOTIDE SEQUENCE</scope>
</reference>
<protein>
    <submittedName>
        <fullName evidence="1">Uncharacterized protein</fullName>
    </submittedName>
</protein>
<dbReference type="EMBL" id="UINC01185266">
    <property type="protein sequence ID" value="SVD96884.1"/>
    <property type="molecule type" value="Genomic_DNA"/>
</dbReference>
<dbReference type="AlphaFoldDB" id="A0A382ZN33"/>
<feature type="non-terminal residue" evidence="1">
    <location>
        <position position="1"/>
    </location>
</feature>
<gene>
    <name evidence="1" type="ORF">METZ01_LOCUS449738</name>
</gene>
<proteinExistence type="predicted"/>
<organism evidence="1">
    <name type="scientific">marine metagenome</name>
    <dbReference type="NCBI Taxonomy" id="408172"/>
    <lineage>
        <taxon>unclassified sequences</taxon>
        <taxon>metagenomes</taxon>
        <taxon>ecological metagenomes</taxon>
    </lineage>
</organism>
<name>A0A382ZN33_9ZZZZ</name>
<accession>A0A382ZN33</accession>